<evidence type="ECO:0000256" key="2">
    <source>
        <dbReference type="SAM" id="Phobius"/>
    </source>
</evidence>
<feature type="compositionally biased region" description="Basic and acidic residues" evidence="1">
    <location>
        <begin position="91"/>
        <end position="106"/>
    </location>
</feature>
<keyword evidence="5" id="KW-1185">Reference proteome</keyword>
<feature type="signal peptide" evidence="3">
    <location>
        <begin position="1"/>
        <end position="29"/>
    </location>
</feature>
<keyword evidence="2" id="KW-0472">Membrane</keyword>
<dbReference type="RefSeq" id="WP_311599646.1">
    <property type="nucleotide sequence ID" value="NZ_JAVRFG010000015.1"/>
</dbReference>
<gene>
    <name evidence="4" type="ORF">RM717_14085</name>
</gene>
<evidence type="ECO:0000313" key="4">
    <source>
        <dbReference type="EMBL" id="MDT0491636.1"/>
    </source>
</evidence>
<feature type="compositionally biased region" description="Low complexity" evidence="1">
    <location>
        <begin position="32"/>
        <end position="47"/>
    </location>
</feature>
<evidence type="ECO:0000256" key="3">
    <source>
        <dbReference type="SAM" id="SignalP"/>
    </source>
</evidence>
<accession>A0ABU2W1B7</accession>
<organism evidence="4 5">
    <name type="scientific">Streptomyces stephensoniae</name>
    <dbReference type="NCBI Taxonomy" id="3375367"/>
    <lineage>
        <taxon>Bacteria</taxon>
        <taxon>Bacillati</taxon>
        <taxon>Actinomycetota</taxon>
        <taxon>Actinomycetes</taxon>
        <taxon>Kitasatosporales</taxon>
        <taxon>Streptomycetaceae</taxon>
        <taxon>Streptomyces</taxon>
    </lineage>
</organism>
<dbReference type="NCBIfam" id="TIGR01167">
    <property type="entry name" value="LPXTG_anchor"/>
    <property type="match status" value="1"/>
</dbReference>
<feature type="region of interest" description="Disordered" evidence="1">
    <location>
        <begin position="283"/>
        <end position="303"/>
    </location>
</feature>
<feature type="region of interest" description="Disordered" evidence="1">
    <location>
        <begin position="32"/>
        <end position="126"/>
    </location>
</feature>
<dbReference type="Proteomes" id="UP001180556">
    <property type="component" value="Unassembled WGS sequence"/>
</dbReference>
<evidence type="ECO:0000256" key="1">
    <source>
        <dbReference type="SAM" id="MobiDB-lite"/>
    </source>
</evidence>
<proteinExistence type="predicted"/>
<sequence>MKLRRTLGVAAATAVLAPVTLLSASVAVANPTPATEATETSETSPAPQETEGASTPETGEGAPAAEEKEETSPAPGAEKGEEAEGGESAEGAEKGEEAAEGEKPKESPAPVTTSPAPAPSEIGDICEDRGDLKLDKNLSAGLTGLPSKVVAGSGFHAFKLNVVNKGDKSYKRVDLGVFAAQVDTDTWDEDSGYLTLQFKNPETGAWTDISLGADDELAGYLGYTDIRAKESFAIDLRLSVDKKAPASFAYALAIGIYADDQGNCVSLGGKDFYSFDVVAAGAQPGKPNEAEPQTGGKKPVPVKPVGNTEIKPEGTLAQTGSDSNLPVIATIGGVAILAGAGVVFALGRRRRDGAAA</sequence>
<protein>
    <submittedName>
        <fullName evidence="4">LPXTG cell wall anchor domain-containing protein</fullName>
    </submittedName>
</protein>
<name>A0ABU2W1B7_9ACTN</name>
<dbReference type="EMBL" id="JAVRFG010000015">
    <property type="protein sequence ID" value="MDT0491636.1"/>
    <property type="molecule type" value="Genomic_DNA"/>
</dbReference>
<feature type="compositionally biased region" description="Low complexity" evidence="1">
    <location>
        <begin position="55"/>
        <end position="64"/>
    </location>
</feature>
<reference evidence="5" key="1">
    <citation type="submission" date="2023-07" db="EMBL/GenBank/DDBJ databases">
        <title>30 novel species of actinomycetes from the DSMZ collection.</title>
        <authorList>
            <person name="Nouioui I."/>
        </authorList>
    </citation>
    <scope>NUCLEOTIDE SEQUENCE [LARGE SCALE GENOMIC DNA]</scope>
    <source>
        <strain evidence="5">DSM 40932</strain>
    </source>
</reference>
<evidence type="ECO:0000313" key="5">
    <source>
        <dbReference type="Proteomes" id="UP001180556"/>
    </source>
</evidence>
<feature type="transmembrane region" description="Helical" evidence="2">
    <location>
        <begin position="325"/>
        <end position="346"/>
    </location>
</feature>
<keyword evidence="2" id="KW-1133">Transmembrane helix</keyword>
<keyword evidence="3" id="KW-0732">Signal</keyword>
<feature type="chain" id="PRO_5045803842" evidence="3">
    <location>
        <begin position="30"/>
        <end position="356"/>
    </location>
</feature>
<keyword evidence="2" id="KW-0812">Transmembrane</keyword>
<comment type="caution">
    <text evidence="4">The sequence shown here is derived from an EMBL/GenBank/DDBJ whole genome shotgun (WGS) entry which is preliminary data.</text>
</comment>